<accession>A0A2A9HHC5</accession>
<dbReference type="GO" id="GO:0005737">
    <property type="term" value="C:cytoplasm"/>
    <property type="evidence" value="ECO:0007669"/>
    <property type="project" value="TreeGrafter"/>
</dbReference>
<sequence>MSHGPARSPMIFDRAFLTDVEGVTELIFVRHGEQFVPDPRNGPVGDTFDPPLSERGRQQADAVAARLSVDRVDAVYTSPLQRALETGRAIARHHRLEPIVVHDLREVEIFRDIPPEKSALEFLGRDLLLGIRERMLRERKWDVYPYSESSFEFRKRTVNAVEAIIAGNQGKRVVIACHGGVINAYIGHIIASPYDMFFRPAHASISVVFAGEGVRALQSLNDVHHLRTGEWNLVSH</sequence>
<dbReference type="InterPro" id="IPR050275">
    <property type="entry name" value="PGM_Phosphatase"/>
</dbReference>
<evidence type="ECO:0000313" key="3">
    <source>
        <dbReference type="Proteomes" id="UP000223071"/>
    </source>
</evidence>
<dbReference type="RefSeq" id="WP_098504742.1">
    <property type="nucleotide sequence ID" value="NZ_PDJQ01000001.1"/>
</dbReference>
<dbReference type="PANTHER" id="PTHR48100">
    <property type="entry name" value="BROAD-SPECIFICITY PHOSPHATASE YOR283W-RELATED"/>
    <property type="match status" value="1"/>
</dbReference>
<dbReference type="Gene3D" id="3.40.50.1240">
    <property type="entry name" value="Phosphoglycerate mutase-like"/>
    <property type="match status" value="1"/>
</dbReference>
<dbReference type="Proteomes" id="UP000223071">
    <property type="component" value="Unassembled WGS sequence"/>
</dbReference>
<dbReference type="EMBL" id="PDJQ01000001">
    <property type="protein sequence ID" value="PFG75427.1"/>
    <property type="molecule type" value="Genomic_DNA"/>
</dbReference>
<reference evidence="2 3" key="1">
    <citation type="submission" date="2017-09" db="EMBL/GenBank/DDBJ databases">
        <title>Sequencing the genomes of two abundant thermophiles in Great Basin hot springs: Thermocrinis jamiesonii and novel Chloroflexi Thermoflexus hugenholtzii.</title>
        <authorList>
            <person name="Hedlund B."/>
        </authorList>
    </citation>
    <scope>NUCLEOTIDE SEQUENCE [LARGE SCALE GENOMIC DNA]</scope>
    <source>
        <strain evidence="2 3">G233</strain>
    </source>
</reference>
<evidence type="ECO:0000313" key="2">
    <source>
        <dbReference type="EMBL" id="PFG75427.1"/>
    </source>
</evidence>
<dbReference type="SMART" id="SM00855">
    <property type="entry name" value="PGAM"/>
    <property type="match status" value="1"/>
</dbReference>
<keyword evidence="3" id="KW-1185">Reference proteome</keyword>
<organism evidence="2 3">
    <name type="scientific">Tepidiforma thermophila (strain KCTC 52669 / CGMCC 1.13589 / G233)</name>
    <dbReference type="NCBI Taxonomy" id="2761530"/>
    <lineage>
        <taxon>Bacteria</taxon>
        <taxon>Bacillati</taxon>
        <taxon>Chloroflexota</taxon>
        <taxon>Tepidiformia</taxon>
        <taxon>Tepidiformales</taxon>
        <taxon>Tepidiformaceae</taxon>
        <taxon>Tepidiforma</taxon>
    </lineage>
</organism>
<dbReference type="GO" id="GO:0016791">
    <property type="term" value="F:phosphatase activity"/>
    <property type="evidence" value="ECO:0007669"/>
    <property type="project" value="TreeGrafter"/>
</dbReference>
<feature type="binding site" evidence="1">
    <location>
        <position position="82"/>
    </location>
    <ligand>
        <name>substrate</name>
    </ligand>
</feature>
<proteinExistence type="predicted"/>
<dbReference type="Pfam" id="PF00300">
    <property type="entry name" value="His_Phos_1"/>
    <property type="match status" value="1"/>
</dbReference>
<name>A0A2A9HHC5_TEPT2</name>
<dbReference type="InterPro" id="IPR029033">
    <property type="entry name" value="His_PPase_superfam"/>
</dbReference>
<dbReference type="CDD" id="cd07067">
    <property type="entry name" value="HP_PGM_like"/>
    <property type="match status" value="1"/>
</dbReference>
<comment type="caution">
    <text evidence="2">The sequence shown here is derived from an EMBL/GenBank/DDBJ whole genome shotgun (WGS) entry which is preliminary data.</text>
</comment>
<protein>
    <submittedName>
        <fullName evidence="2">Putative phosphoglycerate mutase</fullName>
    </submittedName>
</protein>
<dbReference type="AlphaFoldDB" id="A0A2A9HHC5"/>
<gene>
    <name evidence="2" type="ORF">A9A59_2696</name>
</gene>
<dbReference type="SUPFAM" id="SSF53254">
    <property type="entry name" value="Phosphoglycerate mutase-like"/>
    <property type="match status" value="1"/>
</dbReference>
<dbReference type="InterPro" id="IPR013078">
    <property type="entry name" value="His_Pase_superF_clade-1"/>
</dbReference>
<dbReference type="PANTHER" id="PTHR48100:SF1">
    <property type="entry name" value="HISTIDINE PHOSPHATASE FAMILY PROTEIN-RELATED"/>
    <property type="match status" value="1"/>
</dbReference>
<evidence type="ECO:0000256" key="1">
    <source>
        <dbReference type="PIRSR" id="PIRSR613078-2"/>
    </source>
</evidence>